<proteinExistence type="inferred from homology"/>
<dbReference type="Gene3D" id="3.90.1150.10">
    <property type="entry name" value="Aspartate Aminotransferase, domain 1"/>
    <property type="match status" value="1"/>
</dbReference>
<gene>
    <name evidence="4" type="ORF">SAMN02745248_00300</name>
</gene>
<dbReference type="GO" id="GO:0000271">
    <property type="term" value="P:polysaccharide biosynthetic process"/>
    <property type="evidence" value="ECO:0007669"/>
    <property type="project" value="TreeGrafter"/>
</dbReference>
<keyword evidence="5" id="KW-1185">Reference proteome</keyword>
<dbReference type="PANTHER" id="PTHR30244">
    <property type="entry name" value="TRANSAMINASE"/>
    <property type="match status" value="1"/>
</dbReference>
<organism evidence="4 5">
    <name type="scientific">Hathewaya proteolytica DSM 3090</name>
    <dbReference type="NCBI Taxonomy" id="1121331"/>
    <lineage>
        <taxon>Bacteria</taxon>
        <taxon>Bacillati</taxon>
        <taxon>Bacillota</taxon>
        <taxon>Clostridia</taxon>
        <taxon>Eubacteriales</taxon>
        <taxon>Clostridiaceae</taxon>
        <taxon>Hathewaya</taxon>
    </lineage>
</organism>
<sequence>MIKLAVPEIGQEELDEIKEVLESKYLVQGDKVEHLESLIQKYLNVKHAIAVSSGTAALHLALLALNIKNGDEVIVPDFTFPATANVVELVGATTKLVDIDLDTFCIDEEKIEEKITDKTKVIIPVQEFGQSSDMDKIMELSQKYNLKIVEDAACAFGAEYKNKKVGTIGDIGCFSLHPRKAITTGEGGIVVTNNDELAAKIRILRNHGMSYLDGVAQFVMAGFNYRMTNIQGAMGIAQMKKIGRINDKREAMALKYSELLKADRAIKIPSEKEYGKHVWQTYHILLDKNIDRNQVIRILKEKGIETNFGAYSVHEQLYYRKKYNLNDSQYGNSMHAYKQGLALPLHGELSVEEIQYVVSEIRRALNVS</sequence>
<name>A0A1M6JRX9_9CLOT</name>
<dbReference type="OrthoDB" id="9810913at2"/>
<protein>
    <submittedName>
        <fullName evidence="4">dTDP-4-amino-4,6-dideoxygalactose transaminase</fullName>
    </submittedName>
</protein>
<feature type="active site" description="Proton acceptor" evidence="1">
    <location>
        <position position="180"/>
    </location>
</feature>
<dbReference type="AlphaFoldDB" id="A0A1M6JRX9"/>
<dbReference type="InterPro" id="IPR000653">
    <property type="entry name" value="DegT/StrS_aminotransferase"/>
</dbReference>
<dbReference type="PANTHER" id="PTHR30244:SF34">
    <property type="entry name" value="DTDP-4-AMINO-4,6-DIDEOXYGALACTOSE TRANSAMINASE"/>
    <property type="match status" value="1"/>
</dbReference>
<comment type="similarity">
    <text evidence="3">Belongs to the DegT/DnrJ/EryC1 family.</text>
</comment>
<dbReference type="InterPro" id="IPR015424">
    <property type="entry name" value="PyrdxlP-dep_Trfase"/>
</dbReference>
<dbReference type="CDD" id="cd00616">
    <property type="entry name" value="AHBA_syn"/>
    <property type="match status" value="1"/>
</dbReference>
<dbReference type="SUPFAM" id="SSF53383">
    <property type="entry name" value="PLP-dependent transferases"/>
    <property type="match status" value="1"/>
</dbReference>
<evidence type="ECO:0000313" key="5">
    <source>
        <dbReference type="Proteomes" id="UP000183952"/>
    </source>
</evidence>
<evidence type="ECO:0000256" key="3">
    <source>
        <dbReference type="RuleBase" id="RU004508"/>
    </source>
</evidence>
<keyword evidence="2 3" id="KW-0663">Pyridoxal phosphate</keyword>
<dbReference type="Proteomes" id="UP000183952">
    <property type="component" value="Unassembled WGS sequence"/>
</dbReference>
<feature type="modified residue" description="N6-(pyridoxal phosphate)lysine" evidence="2">
    <location>
        <position position="180"/>
    </location>
</feature>
<dbReference type="GO" id="GO:0030170">
    <property type="term" value="F:pyridoxal phosphate binding"/>
    <property type="evidence" value="ECO:0007669"/>
    <property type="project" value="TreeGrafter"/>
</dbReference>
<dbReference type="RefSeq" id="WP_072901499.1">
    <property type="nucleotide sequence ID" value="NZ_FRAD01000003.1"/>
</dbReference>
<dbReference type="EMBL" id="FRAD01000003">
    <property type="protein sequence ID" value="SHJ49454.1"/>
    <property type="molecule type" value="Genomic_DNA"/>
</dbReference>
<dbReference type="GO" id="GO:0008483">
    <property type="term" value="F:transaminase activity"/>
    <property type="evidence" value="ECO:0007669"/>
    <property type="project" value="TreeGrafter"/>
</dbReference>
<evidence type="ECO:0000256" key="1">
    <source>
        <dbReference type="PIRSR" id="PIRSR000390-1"/>
    </source>
</evidence>
<dbReference type="PIRSF" id="PIRSF000390">
    <property type="entry name" value="PLP_StrS"/>
    <property type="match status" value="1"/>
</dbReference>
<evidence type="ECO:0000313" key="4">
    <source>
        <dbReference type="EMBL" id="SHJ49454.1"/>
    </source>
</evidence>
<dbReference type="STRING" id="1121331.SAMN02745248_00300"/>
<evidence type="ECO:0000256" key="2">
    <source>
        <dbReference type="PIRSR" id="PIRSR000390-2"/>
    </source>
</evidence>
<dbReference type="Gene3D" id="3.40.640.10">
    <property type="entry name" value="Type I PLP-dependent aspartate aminotransferase-like (Major domain)"/>
    <property type="match status" value="1"/>
</dbReference>
<reference evidence="4 5" key="1">
    <citation type="submission" date="2016-11" db="EMBL/GenBank/DDBJ databases">
        <authorList>
            <person name="Jaros S."/>
            <person name="Januszkiewicz K."/>
            <person name="Wedrychowicz H."/>
        </authorList>
    </citation>
    <scope>NUCLEOTIDE SEQUENCE [LARGE SCALE GENOMIC DNA]</scope>
    <source>
        <strain evidence="4 5">DSM 3090</strain>
    </source>
</reference>
<dbReference type="InterPro" id="IPR015422">
    <property type="entry name" value="PyrdxlP-dep_Trfase_small"/>
</dbReference>
<accession>A0A1M6JRX9</accession>
<dbReference type="Pfam" id="PF01041">
    <property type="entry name" value="DegT_DnrJ_EryC1"/>
    <property type="match status" value="1"/>
</dbReference>
<dbReference type="InterPro" id="IPR015421">
    <property type="entry name" value="PyrdxlP-dep_Trfase_major"/>
</dbReference>